<dbReference type="GO" id="GO:0005886">
    <property type="term" value="C:plasma membrane"/>
    <property type="evidence" value="ECO:0007669"/>
    <property type="project" value="UniProtKB-SubCell"/>
</dbReference>
<comment type="subcellular location">
    <subcellularLocation>
        <location evidence="11">Cell membrane</location>
        <topology evidence="11">Single-pass membrane protein</topology>
    </subcellularLocation>
</comment>
<accession>A0A376H6M3</accession>
<dbReference type="Proteomes" id="UP000254807">
    <property type="component" value="Unassembled WGS sequence"/>
</dbReference>
<keyword evidence="2 11" id="KW-1003">Cell membrane</keyword>
<evidence type="ECO:0000256" key="9">
    <source>
        <dbReference type="ARBA" id="ARBA00023065"/>
    </source>
</evidence>
<dbReference type="PANTHER" id="PTHR30042:SF2">
    <property type="entry name" value="POTASSIUM-TRANSPORTING ATPASE KDPC SUBUNIT"/>
    <property type="match status" value="1"/>
</dbReference>
<evidence type="ECO:0000256" key="5">
    <source>
        <dbReference type="ARBA" id="ARBA00022741"/>
    </source>
</evidence>
<dbReference type="InterPro" id="IPR003820">
    <property type="entry name" value="KdpC"/>
</dbReference>
<sequence length="173" mass="18942">MKKILGTQLRFLVISILFFGGLYTAVITGVGQLLFSNQANGSQRIVDGEIIGSTLIGQQFLQPGYFAGRSDAVSQLSPVSAEQETLVSDRKTALQRENQITEVPVDLVTASASGVDPHITVAAAEVQVPRIAKERNRKETAIRAIIKENTQKDWFSDRTFVNVLELNLALDKL</sequence>
<comment type="similarity">
    <text evidence="11">Belongs to the KdpC family.</text>
</comment>
<organism evidence="12 13">
    <name type="scientific">Enterococcus gallinarum</name>
    <dbReference type="NCBI Taxonomy" id="1353"/>
    <lineage>
        <taxon>Bacteria</taxon>
        <taxon>Bacillati</taxon>
        <taxon>Bacillota</taxon>
        <taxon>Bacilli</taxon>
        <taxon>Lactobacillales</taxon>
        <taxon>Enterococcaceae</taxon>
        <taxon>Enterococcus</taxon>
    </lineage>
</organism>
<comment type="subunit">
    <text evidence="11">The system is composed of three essential subunits: KdpA, KdpB and KdpC.</text>
</comment>
<dbReference type="GO" id="GO:0008556">
    <property type="term" value="F:P-type potassium transmembrane transporter activity"/>
    <property type="evidence" value="ECO:0007669"/>
    <property type="project" value="InterPro"/>
</dbReference>
<keyword evidence="13" id="KW-1185">Reference proteome</keyword>
<evidence type="ECO:0000256" key="11">
    <source>
        <dbReference type="HAMAP-Rule" id="MF_00276"/>
    </source>
</evidence>
<evidence type="ECO:0000256" key="2">
    <source>
        <dbReference type="ARBA" id="ARBA00022475"/>
    </source>
</evidence>
<dbReference type="HAMAP" id="MF_00276">
    <property type="entry name" value="KdpC"/>
    <property type="match status" value="1"/>
</dbReference>
<keyword evidence="5 11" id="KW-0547">Nucleotide-binding</keyword>
<keyword evidence="8 11" id="KW-1133">Transmembrane helix</keyword>
<keyword evidence="3 11" id="KW-0633">Potassium transport</keyword>
<protein>
    <recommendedName>
        <fullName evidence="11">Potassium-transporting ATPase KdpC subunit</fullName>
    </recommendedName>
    <alternativeName>
        <fullName evidence="11">ATP phosphohydrolase [potassium-transporting] C chain</fullName>
    </alternativeName>
    <alternativeName>
        <fullName evidence="11">Potassium-binding and translocating subunit C</fullName>
    </alternativeName>
    <alternativeName>
        <fullName evidence="11">Potassium-translocating ATPase C chain</fullName>
    </alternativeName>
</protein>
<evidence type="ECO:0000256" key="4">
    <source>
        <dbReference type="ARBA" id="ARBA00022692"/>
    </source>
</evidence>
<evidence type="ECO:0000313" key="13">
    <source>
        <dbReference type="Proteomes" id="UP000254807"/>
    </source>
</evidence>
<dbReference type="RefSeq" id="WP_060814373.1">
    <property type="nucleotide sequence ID" value="NZ_JBHULA010000053.1"/>
</dbReference>
<feature type="transmembrane region" description="Helical" evidence="11">
    <location>
        <begin position="12"/>
        <end position="35"/>
    </location>
</feature>
<dbReference type="GO" id="GO:0005524">
    <property type="term" value="F:ATP binding"/>
    <property type="evidence" value="ECO:0007669"/>
    <property type="project" value="UniProtKB-UniRule"/>
</dbReference>
<evidence type="ECO:0000256" key="7">
    <source>
        <dbReference type="ARBA" id="ARBA00022958"/>
    </source>
</evidence>
<evidence type="ECO:0000256" key="10">
    <source>
        <dbReference type="ARBA" id="ARBA00023136"/>
    </source>
</evidence>
<keyword evidence="4 11" id="KW-0812">Transmembrane</keyword>
<proteinExistence type="inferred from homology"/>
<keyword evidence="7 11" id="KW-0630">Potassium</keyword>
<keyword evidence="9 11" id="KW-0406">Ion transport</keyword>
<gene>
    <name evidence="11 12" type="primary">kdpC</name>
    <name evidence="12" type="ORF">NCTC12360_03381</name>
</gene>
<dbReference type="AlphaFoldDB" id="A0A376H6M3"/>
<dbReference type="PANTHER" id="PTHR30042">
    <property type="entry name" value="POTASSIUM-TRANSPORTING ATPASE C CHAIN"/>
    <property type="match status" value="1"/>
</dbReference>
<dbReference type="PIRSF" id="PIRSF001296">
    <property type="entry name" value="K_ATPase_KdpC"/>
    <property type="match status" value="1"/>
</dbReference>
<dbReference type="OrthoDB" id="9809491at2"/>
<reference evidence="12 13" key="1">
    <citation type="submission" date="2018-06" db="EMBL/GenBank/DDBJ databases">
        <authorList>
            <consortium name="Pathogen Informatics"/>
            <person name="Doyle S."/>
        </authorList>
    </citation>
    <scope>NUCLEOTIDE SEQUENCE [LARGE SCALE GENOMIC DNA]</scope>
    <source>
        <strain evidence="12 13">NCTC12360</strain>
    </source>
</reference>
<keyword evidence="6 11" id="KW-0067">ATP-binding</keyword>
<evidence type="ECO:0000313" key="12">
    <source>
        <dbReference type="EMBL" id="STD84834.1"/>
    </source>
</evidence>
<name>A0A376H6M3_ENTGA</name>
<evidence type="ECO:0000256" key="8">
    <source>
        <dbReference type="ARBA" id="ARBA00022989"/>
    </source>
</evidence>
<dbReference type="EMBL" id="UFYW01000001">
    <property type="protein sequence ID" value="STD84834.1"/>
    <property type="molecule type" value="Genomic_DNA"/>
</dbReference>
<comment type="function">
    <text evidence="11">Part of the high-affinity ATP-driven potassium transport (or Kdp) system, which catalyzes the hydrolysis of ATP coupled with the electrogenic transport of potassium into the cytoplasm. This subunit acts as a catalytic chaperone that increases the ATP-binding affinity of the ATP-hydrolyzing subunit KdpB by the formation of a transient KdpB/KdpC/ATP ternary complex.</text>
</comment>
<evidence type="ECO:0000256" key="3">
    <source>
        <dbReference type="ARBA" id="ARBA00022538"/>
    </source>
</evidence>
<evidence type="ECO:0000256" key="6">
    <source>
        <dbReference type="ARBA" id="ARBA00022840"/>
    </source>
</evidence>
<dbReference type="Pfam" id="PF02669">
    <property type="entry name" value="KdpC"/>
    <property type="match status" value="1"/>
</dbReference>
<keyword evidence="10 11" id="KW-0472">Membrane</keyword>
<evidence type="ECO:0000256" key="1">
    <source>
        <dbReference type="ARBA" id="ARBA00022448"/>
    </source>
</evidence>
<keyword evidence="1 11" id="KW-0813">Transport</keyword>